<evidence type="ECO:0000259" key="6">
    <source>
        <dbReference type="SMART" id="SM00738"/>
    </source>
</evidence>
<dbReference type="SMART" id="SM00738">
    <property type="entry name" value="NGN"/>
    <property type="match status" value="1"/>
</dbReference>
<protein>
    <recommendedName>
        <fullName evidence="4 5">Transcription elongation factor Spt5</fullName>
    </recommendedName>
</protein>
<evidence type="ECO:0000256" key="5">
    <source>
        <dbReference type="NCBIfam" id="TIGR00405"/>
    </source>
</evidence>
<reference evidence="8 9" key="1">
    <citation type="journal article" date="2010" name="Stand. Genomic Sci.">
        <title>Complete genome sequence of Vulcanisaeta distributa type strain (IC-017).</title>
        <authorList>
            <person name="Mavromatis K."/>
            <person name="Sikorski J."/>
            <person name="Pabst E."/>
            <person name="Teshima H."/>
            <person name="Lapidus A."/>
            <person name="Lucas S."/>
            <person name="Nolan M."/>
            <person name="Glavina Del Rio T."/>
            <person name="Cheng J.F."/>
            <person name="Bruce D."/>
            <person name="Goodwin L."/>
            <person name="Pitluck S."/>
            <person name="Liolios K."/>
            <person name="Ivanova N."/>
            <person name="Mikhailova N."/>
            <person name="Pati A."/>
            <person name="Chen A."/>
            <person name="Palaniappan K."/>
            <person name="Land M."/>
            <person name="Hauser L."/>
            <person name="Chang Y.J."/>
            <person name="Jeffries C.D."/>
            <person name="Rohde M."/>
            <person name="Spring S."/>
            <person name="Goker M."/>
            <person name="Wirth R."/>
            <person name="Woyke T."/>
            <person name="Bristow J."/>
            <person name="Eisen J.A."/>
            <person name="Markowitz V."/>
            <person name="Hugenholtz P."/>
            <person name="Klenk H.P."/>
            <person name="Kyrpides N.C."/>
        </authorList>
    </citation>
    <scope>NUCLEOTIDE SEQUENCE [LARGE SCALE GENOMIC DNA]</scope>
    <source>
        <strain evidence="9">DSM 14429 / JCM 11212 / NBRC 100878 / IC-017</strain>
    </source>
</reference>
<dbReference type="InterPro" id="IPR005100">
    <property type="entry name" value="NGN-domain"/>
</dbReference>
<dbReference type="InterPro" id="IPR036735">
    <property type="entry name" value="NGN_dom_sf"/>
</dbReference>
<dbReference type="eggNOG" id="arCOG01920">
    <property type="taxonomic scope" value="Archaea"/>
</dbReference>
<dbReference type="HOGENOM" id="CLU_113589_0_0_2"/>
<dbReference type="Gene3D" id="3.30.70.940">
    <property type="entry name" value="NusG, N-terminal domain"/>
    <property type="match status" value="1"/>
</dbReference>
<dbReference type="InterPro" id="IPR006645">
    <property type="entry name" value="NGN-like_dom"/>
</dbReference>
<comment type="subunit">
    <text evidence="4">Heterodimer composed of Spt4 and Spt5. Interacts with RNA polymerase (RNAP).</text>
</comment>
<dbReference type="InterPro" id="IPR014722">
    <property type="entry name" value="Rib_uL2_dom2"/>
</dbReference>
<dbReference type="CDD" id="cd06091">
    <property type="entry name" value="KOW_NusG"/>
    <property type="match status" value="1"/>
</dbReference>
<accession>E1QRR1</accession>
<keyword evidence="2 4" id="KW-0805">Transcription regulation</keyword>
<dbReference type="Pfam" id="PF00467">
    <property type="entry name" value="KOW"/>
    <property type="match status" value="1"/>
</dbReference>
<proteinExistence type="inferred from homology"/>
<dbReference type="EMBL" id="CP002100">
    <property type="protein sequence ID" value="ADN49436.1"/>
    <property type="molecule type" value="Genomic_DNA"/>
</dbReference>
<evidence type="ECO:0000259" key="7">
    <source>
        <dbReference type="SMART" id="SM00739"/>
    </source>
</evidence>
<evidence type="ECO:0000256" key="2">
    <source>
        <dbReference type="ARBA" id="ARBA00023015"/>
    </source>
</evidence>
<dbReference type="GO" id="GO:0006355">
    <property type="term" value="P:regulation of DNA-templated transcription"/>
    <property type="evidence" value="ECO:0007669"/>
    <property type="project" value="UniProtKB-UniRule"/>
</dbReference>
<dbReference type="HAMAP" id="MF_00950">
    <property type="entry name" value="Spt5_arch"/>
    <property type="match status" value="1"/>
</dbReference>
<dbReference type="GO" id="GO:0003746">
    <property type="term" value="F:translation elongation factor activity"/>
    <property type="evidence" value="ECO:0007669"/>
    <property type="project" value="InterPro"/>
</dbReference>
<reference evidence="9" key="2">
    <citation type="journal article" date="2010" name="Stand. Genomic Sci.">
        <title>Complete genome sequence of Vulcanisaeta distributa type strain (IC-017T).</title>
        <authorList>
            <person name="Mavromatis K."/>
            <person name="Sikorski J."/>
            <person name="Pabst E."/>
            <person name="Teshima H."/>
            <person name="Lapidus A."/>
            <person name="Lucas S."/>
            <person name="Nolan M."/>
            <person name="Glavina Del Rio T."/>
            <person name="Cheng J."/>
            <person name="Bruce D."/>
            <person name="Goodwin L."/>
            <person name="Pitluck S."/>
            <person name="Liolios K."/>
            <person name="Ivanova N."/>
            <person name="Mikhailova N."/>
            <person name="Pati A."/>
            <person name="Chen A."/>
            <person name="Palaniappan K."/>
            <person name="Land M."/>
            <person name="Hauser L."/>
            <person name="Chang Y."/>
            <person name="Jeffries C."/>
            <person name="Rohde M."/>
            <person name="Spring S."/>
            <person name="Goker M."/>
            <person name="Wirth R."/>
            <person name="Woyke T."/>
            <person name="Bristow J."/>
            <person name="Eisen J."/>
            <person name="Markowitz V."/>
            <person name="Hugenholtz P."/>
            <person name="Klenk H."/>
            <person name="Kyrpides N."/>
        </authorList>
    </citation>
    <scope>NUCLEOTIDE SEQUENCE [LARGE SCALE GENOMIC DNA]</scope>
    <source>
        <strain evidence="9">DSM 14429 / JCM 11212 / NBRC 100878 / IC-017</strain>
    </source>
</reference>
<keyword evidence="3 4" id="KW-0804">Transcription</keyword>
<feature type="domain" description="KOW" evidence="7">
    <location>
        <begin position="98"/>
        <end position="125"/>
    </location>
</feature>
<dbReference type="AlphaFoldDB" id="E1QRR1"/>
<dbReference type="InterPro" id="IPR008991">
    <property type="entry name" value="Translation_prot_SH3-like_sf"/>
</dbReference>
<dbReference type="Pfam" id="PF03439">
    <property type="entry name" value="Spt5-NGN"/>
    <property type="match status" value="1"/>
</dbReference>
<organism evidence="8 9">
    <name type="scientific">Vulcanisaeta distributa (strain DSM 14429 / JCM 11212 / NBRC 100878 / IC-017)</name>
    <dbReference type="NCBI Taxonomy" id="572478"/>
    <lineage>
        <taxon>Archaea</taxon>
        <taxon>Thermoproteota</taxon>
        <taxon>Thermoprotei</taxon>
        <taxon>Thermoproteales</taxon>
        <taxon>Thermoproteaceae</taxon>
        <taxon>Vulcanisaeta</taxon>
    </lineage>
</organism>
<sequence length="156" mass="17329">MSSTEQAMSCRVYALRAVGNQEYNVAFMLKARTEHKGLDKVKVTAIVVLPALKGFVFVEGSLPYEIQDLATGIKHYRGMVRGVMSVDEIVSSLAKPVEINVGDVVEIIVEPFKGYRGKVVDIDRQRGQVYLELLDSSSTMPIIVNIRGVRKIESKQ</sequence>
<dbReference type="KEGG" id="vdi:Vdis_0021"/>
<dbReference type="Proteomes" id="UP000006681">
    <property type="component" value="Chromosome"/>
</dbReference>
<dbReference type="GO" id="GO:0006354">
    <property type="term" value="P:DNA-templated transcription elongation"/>
    <property type="evidence" value="ECO:0007669"/>
    <property type="project" value="InterPro"/>
</dbReference>
<dbReference type="RefSeq" id="WP_013335161.1">
    <property type="nucleotide sequence ID" value="NC_014537.1"/>
</dbReference>
<evidence type="ECO:0000313" key="8">
    <source>
        <dbReference type="EMBL" id="ADN49436.1"/>
    </source>
</evidence>
<comment type="similarity">
    <text evidence="1">Belongs to the SPT5 family.</text>
</comment>
<dbReference type="STRING" id="572478.Vdis_0021"/>
<evidence type="ECO:0000256" key="3">
    <source>
        <dbReference type="ARBA" id="ARBA00023163"/>
    </source>
</evidence>
<evidence type="ECO:0000313" key="9">
    <source>
        <dbReference type="Proteomes" id="UP000006681"/>
    </source>
</evidence>
<comment type="function">
    <text evidence="4">Stimulates transcription elongation.</text>
</comment>
<name>E1QRR1_VULDI</name>
<dbReference type="GeneID" id="9750933"/>
<dbReference type="InterPro" id="IPR005824">
    <property type="entry name" value="KOW"/>
</dbReference>
<dbReference type="Gene3D" id="2.30.30.30">
    <property type="match status" value="1"/>
</dbReference>
<dbReference type="SMART" id="SM00739">
    <property type="entry name" value="KOW"/>
    <property type="match status" value="1"/>
</dbReference>
<dbReference type="SUPFAM" id="SSF50104">
    <property type="entry name" value="Translation proteins SH3-like domain"/>
    <property type="match status" value="1"/>
</dbReference>
<keyword evidence="9" id="KW-1185">Reference proteome</keyword>
<dbReference type="InterPro" id="IPR011590">
    <property type="entry name" value="Spt5_arc"/>
</dbReference>
<comment type="similarity">
    <text evidence="4">Belongs to the archaeal Spt5 family.</text>
</comment>
<evidence type="ECO:0000256" key="1">
    <source>
        <dbReference type="ARBA" id="ARBA00006956"/>
    </source>
</evidence>
<evidence type="ECO:0000256" key="4">
    <source>
        <dbReference type="HAMAP-Rule" id="MF_00950"/>
    </source>
</evidence>
<dbReference type="NCBIfam" id="TIGR00405">
    <property type="entry name" value="KOW_elon_Spt5"/>
    <property type="match status" value="1"/>
</dbReference>
<gene>
    <name evidence="4" type="primary">spt5</name>
    <name evidence="8" type="ordered locus">Vdis_0021</name>
</gene>
<feature type="domain" description="NusG-like N-terminal" evidence="6">
    <location>
        <begin position="9"/>
        <end position="96"/>
    </location>
</feature>